<feature type="signal peptide" evidence="8">
    <location>
        <begin position="1"/>
        <end position="17"/>
    </location>
</feature>
<dbReference type="EMBL" id="JAEMWZ010000009">
    <property type="protein sequence ID" value="KAG7143147.1"/>
    <property type="molecule type" value="Genomic_DNA"/>
</dbReference>
<protein>
    <submittedName>
        <fullName evidence="10">WSC domain-containing protein like</fullName>
    </submittedName>
</protein>
<name>A0A8I3AWW8_VERLO</name>
<keyword evidence="5" id="KW-0472">Membrane</keyword>
<keyword evidence="4" id="KW-1133">Transmembrane helix</keyword>
<dbReference type="GO" id="GO:0005886">
    <property type="term" value="C:plasma membrane"/>
    <property type="evidence" value="ECO:0007669"/>
    <property type="project" value="TreeGrafter"/>
</dbReference>
<dbReference type="InterPro" id="IPR051836">
    <property type="entry name" value="Kremen_rcpt"/>
</dbReference>
<dbReference type="PANTHER" id="PTHR24269">
    <property type="entry name" value="KREMEN PROTEIN"/>
    <property type="match status" value="1"/>
</dbReference>
<sequence length="1505" mass="156928">MRLAVLLLSAVVGLANGLGSTDTITWGGDNSRSGYQTNHNMDPAVVGSSQFDQIWRTTLPGNYGGDKEKAFSQPLNNVYKINAKTGEIVASRNLGIPFLTADLNNCLDINPHVGIISTGSQPNVAQGKPAGRYFIHALDANDLTERPNFPIGLEGIVARNSPQRIFNAGISNQRPALLHYDFTGWIIGFDKTSGKLVEHIWMSGGGIASDNAGSIFFATGNGYASQLATIPVKGFNPPTALEEAAQELDGADKDLGTSPLEILPSEFSCGNVKRMGVVTGKSGKTYWLDLDNLGGYRNGADSKSDAVLQTYQNENSVYAGAGVYPLEGGYIYINVIRFKSHVFKFSCINGKPSFAKVADSPQTNGYVLGVSHGTVAKVADSPQTNGTGLVWVTDVQTDGAMVLRKSFNVPGIMKFTRAVFGDGTLFVGTNQGYLYAFGAPTKSPLDCSPAPATFGSVNINAKSDEKTITCKAVIGVRLTGVELDKAQDYAISGTPNMPLQLAVGQQFTFNTTNSVAGYRTTSTVRLNGTGSSADALLAVSPNRIVFPTSVAGPSPNDLSESVILSNQDAGDVKVGNAVLTVLFDTTTAGDFAGWVKIVTNGGERTFSIAGSAGAAPVALLQFQKPDGSGWVDYVDDNTPFTFGDVTQNTYRSLLFRVTNGAAAGGVKLSLTVSKPPVGSNSIIRAANQVDLAEGTLLAPGESATAVMTCTVPKTQYNQDAYNGTTTWTMNTNDPVSGKHVIPFFCNAVTQQAPPLLASGQGKYRYVGCFKDNTPTRQLSNQLYGNNAGENTMCIAACGARGSIFCGTQYHRECWAGNLIPNTKVADANCNFDCAGDLQQICGGNGVGTGAGGTYISLFADSTQWDGNLTRPDSGGGTVTPPVGGPVANPGVDGYKHIGCYTEATQGRALPTEGKVTSKTVASCVAACKGLSLKMAGVEYGGECWCGNELRGGSVAAPAKDCNIACGGNSTELCGGGSRLNVYQLDDGTLTTTTAATTTIVATSSILESSSVPVDSVPPTTTTTTSATPTPTGPAIRQIVSTEWSFQGCYTETKNGRALSKKSYADDLMTLESCAAFCKGVSAAFFGVEYGRECYCGDSLRDGSVPATNQKDCSFLCPGDKTTYCGAGDRLQLYKFGVGTSTAVTSTTSAVTTASTTSAAVTTDTSSTTTSATASSATSTTTTTTLATPTSTTPAIRQVVRSRYNFQGCYTEAENGRALEKSTMADDLMTLEMCADFCAGSTYFGVEYGRECYCGDALRDATVKRADNQDDCSFLCPGDKTTFCGAGVRLQLYKLGDAPTVAGSTASSSTLTVTTTAVASTVTTSSTSVATTSSSTSAAVTTSSTSSVVSTSSSSSTAPTTTSTTSVAITTTSTTSVAPTTTSTTSTATPTPTGPIIWQGNSNFTYYACVSEPSKGRLLTKQVFNDGVNMTTKACAERCWDYGYAGVEYGRECWCGNTLNFAGDTGATPGKNVTDTECKMTCPGDRNVYCGAGSRLSLYINQKLLT</sequence>
<feature type="compositionally biased region" description="Low complexity" evidence="7">
    <location>
        <begin position="1010"/>
        <end position="1029"/>
    </location>
</feature>
<proteinExistence type="predicted"/>
<dbReference type="OrthoDB" id="5985073at2759"/>
<feature type="region of interest" description="Disordered" evidence="7">
    <location>
        <begin position="1010"/>
        <end position="1032"/>
    </location>
</feature>
<comment type="caution">
    <text evidence="10">The sequence shown here is derived from an EMBL/GenBank/DDBJ whole genome shotgun (WGS) entry which is preliminary data.</text>
</comment>
<dbReference type="SMART" id="SM00321">
    <property type="entry name" value="WSC"/>
    <property type="match status" value="5"/>
</dbReference>
<reference evidence="10" key="1">
    <citation type="journal article" date="2021" name="Mol. Plant Pathol.">
        <title>A 20-kb lineage-specific genomic region tames virulence in pathogenic amphidiploid Verticillium longisporum.</title>
        <authorList>
            <person name="Harting R."/>
            <person name="Starke J."/>
            <person name="Kusch H."/>
            <person name="Poggeler S."/>
            <person name="Maurus I."/>
            <person name="Schluter R."/>
            <person name="Landesfeind M."/>
            <person name="Bulla I."/>
            <person name="Nowrousian M."/>
            <person name="de Jonge R."/>
            <person name="Stahlhut G."/>
            <person name="Hoff K.J."/>
            <person name="Asshauer K.P."/>
            <person name="Thurmer A."/>
            <person name="Stanke M."/>
            <person name="Daniel R."/>
            <person name="Morgenstern B."/>
            <person name="Thomma B.P.H.J."/>
            <person name="Kronstad J.W."/>
            <person name="Braus-Stromeyer S.A."/>
            <person name="Braus G.H."/>
        </authorList>
    </citation>
    <scope>NUCLEOTIDE SEQUENCE</scope>
    <source>
        <strain evidence="10">Vl32</strain>
    </source>
</reference>
<evidence type="ECO:0000256" key="2">
    <source>
        <dbReference type="ARBA" id="ARBA00022692"/>
    </source>
</evidence>
<feature type="domain" description="WSC" evidence="9">
    <location>
        <begin position="893"/>
        <end position="985"/>
    </location>
</feature>
<evidence type="ECO:0000313" key="10">
    <source>
        <dbReference type="EMBL" id="KAG7143147.1"/>
    </source>
</evidence>
<feature type="region of interest" description="Disordered" evidence="7">
    <location>
        <begin position="1168"/>
        <end position="1189"/>
    </location>
</feature>
<dbReference type="Proteomes" id="UP000689129">
    <property type="component" value="Unassembled WGS sequence"/>
</dbReference>
<evidence type="ECO:0000256" key="7">
    <source>
        <dbReference type="SAM" id="MobiDB-lite"/>
    </source>
</evidence>
<dbReference type="InterPro" id="IPR002889">
    <property type="entry name" value="WSC_carb-bd"/>
</dbReference>
<evidence type="ECO:0000256" key="4">
    <source>
        <dbReference type="ARBA" id="ARBA00022989"/>
    </source>
</evidence>
<accession>A0A8I3AWW8</accession>
<feature type="region of interest" description="Disordered" evidence="7">
    <location>
        <begin position="1346"/>
        <end position="1365"/>
    </location>
</feature>
<feature type="domain" description="WSC" evidence="9">
    <location>
        <begin position="1042"/>
        <end position="1136"/>
    </location>
</feature>
<feature type="domain" description="WSC" evidence="9">
    <location>
        <begin position="1402"/>
        <end position="1501"/>
    </location>
</feature>
<evidence type="ECO:0000256" key="6">
    <source>
        <dbReference type="ARBA" id="ARBA00023180"/>
    </source>
</evidence>
<evidence type="ECO:0000256" key="3">
    <source>
        <dbReference type="ARBA" id="ARBA00022729"/>
    </source>
</evidence>
<feature type="chain" id="PRO_5034110253" evidence="8">
    <location>
        <begin position="18"/>
        <end position="1505"/>
    </location>
</feature>
<feature type="domain" description="WSC" evidence="9">
    <location>
        <begin position="762"/>
        <end position="857"/>
    </location>
</feature>
<gene>
    <name evidence="10" type="ORF">HYQ45_000614</name>
</gene>
<keyword evidence="3 8" id="KW-0732">Signal</keyword>
<dbReference type="PROSITE" id="PS51212">
    <property type="entry name" value="WSC"/>
    <property type="match status" value="5"/>
</dbReference>
<feature type="region of interest" description="Disordered" evidence="7">
    <location>
        <begin position="1372"/>
        <end position="1393"/>
    </location>
</feature>
<feature type="domain" description="WSC" evidence="9">
    <location>
        <begin position="1202"/>
        <end position="1295"/>
    </location>
</feature>
<keyword evidence="2" id="KW-0812">Transmembrane</keyword>
<dbReference type="Pfam" id="PF01822">
    <property type="entry name" value="WSC"/>
    <property type="match status" value="5"/>
</dbReference>
<evidence type="ECO:0000313" key="11">
    <source>
        <dbReference type="Proteomes" id="UP000689129"/>
    </source>
</evidence>
<comment type="subcellular location">
    <subcellularLocation>
        <location evidence="1">Membrane</location>
        <topology evidence="1">Single-pass membrane protein</topology>
    </subcellularLocation>
</comment>
<keyword evidence="6" id="KW-0325">Glycoprotein</keyword>
<feature type="compositionally biased region" description="Low complexity" evidence="7">
    <location>
        <begin position="1372"/>
        <end position="1390"/>
    </location>
</feature>
<organism evidence="10 11">
    <name type="scientific">Verticillium longisporum</name>
    <name type="common">Verticillium dahliae var. longisporum</name>
    <dbReference type="NCBI Taxonomy" id="100787"/>
    <lineage>
        <taxon>Eukaryota</taxon>
        <taxon>Fungi</taxon>
        <taxon>Dikarya</taxon>
        <taxon>Ascomycota</taxon>
        <taxon>Pezizomycotina</taxon>
        <taxon>Sordariomycetes</taxon>
        <taxon>Hypocreomycetidae</taxon>
        <taxon>Glomerellales</taxon>
        <taxon>Plectosphaerellaceae</taxon>
        <taxon>Verticillium</taxon>
    </lineage>
</organism>
<evidence type="ECO:0000256" key="5">
    <source>
        <dbReference type="ARBA" id="ARBA00023136"/>
    </source>
</evidence>
<evidence type="ECO:0000256" key="8">
    <source>
        <dbReference type="SAM" id="SignalP"/>
    </source>
</evidence>
<evidence type="ECO:0000256" key="1">
    <source>
        <dbReference type="ARBA" id="ARBA00004167"/>
    </source>
</evidence>
<evidence type="ECO:0000259" key="9">
    <source>
        <dbReference type="PROSITE" id="PS51212"/>
    </source>
</evidence>
<dbReference type="PANTHER" id="PTHR24269:SF16">
    <property type="entry name" value="PROTEIN SLG1"/>
    <property type="match status" value="1"/>
</dbReference>